<keyword evidence="3 4" id="KW-0119">Carbohydrate metabolism</keyword>
<evidence type="ECO:0000256" key="3">
    <source>
        <dbReference type="ARBA" id="ARBA00023277"/>
    </source>
</evidence>
<dbReference type="GO" id="GO:0042132">
    <property type="term" value="F:fructose 1,6-bisphosphate 1-phosphatase activity"/>
    <property type="evidence" value="ECO:0007669"/>
    <property type="project" value="UniProtKB-UniRule"/>
</dbReference>
<name>A0A845R0N5_9CLOT</name>
<comment type="similarity">
    <text evidence="4">Belongs to the FBPase class 3 family.</text>
</comment>
<dbReference type="GO" id="GO:0006094">
    <property type="term" value="P:gluconeogenesis"/>
    <property type="evidence" value="ECO:0007669"/>
    <property type="project" value="UniProtKB-UniRule"/>
</dbReference>
<protein>
    <recommendedName>
        <fullName evidence="4">Fructose-1,6-bisphosphatase class 3</fullName>
        <shortName evidence="4">FBPase class 3</shortName>
        <ecNumber evidence="4">3.1.3.11</ecNumber>
    </recommendedName>
    <alternativeName>
        <fullName evidence="4">D-fructose-1,6-bisphosphate 1-phosphohydrolase class 3</fullName>
    </alternativeName>
</protein>
<accession>A0A845R0N5</accession>
<dbReference type="UniPathway" id="UPA00138"/>
<gene>
    <name evidence="4" type="primary">fbp</name>
    <name evidence="5" type="ORF">D3Z33_13165</name>
</gene>
<keyword evidence="1 4" id="KW-0378">Hydrolase</keyword>
<keyword evidence="6" id="KW-1185">Reference proteome</keyword>
<comment type="caution">
    <text evidence="5">The sequence shown here is derived from an EMBL/GenBank/DDBJ whole genome shotgun (WGS) entry which is preliminary data.</text>
</comment>
<organism evidence="5 6">
    <name type="scientific">Senegalia massiliensis</name>
    <dbReference type="NCBI Taxonomy" id="1720316"/>
    <lineage>
        <taxon>Bacteria</taxon>
        <taxon>Bacillati</taxon>
        <taxon>Bacillota</taxon>
        <taxon>Clostridia</taxon>
        <taxon>Eubacteriales</taxon>
        <taxon>Clostridiaceae</taxon>
        <taxon>Senegalia</taxon>
    </lineage>
</organism>
<dbReference type="Pfam" id="PF06874">
    <property type="entry name" value="FBPase_2"/>
    <property type="match status" value="1"/>
</dbReference>
<dbReference type="OrthoDB" id="9779903at2"/>
<evidence type="ECO:0000256" key="1">
    <source>
        <dbReference type="ARBA" id="ARBA00022801"/>
    </source>
</evidence>
<dbReference type="AlphaFoldDB" id="A0A845R0N5"/>
<dbReference type="InterPro" id="IPR029052">
    <property type="entry name" value="Metallo-depent_PP-like"/>
</dbReference>
<evidence type="ECO:0000256" key="4">
    <source>
        <dbReference type="HAMAP-Rule" id="MF_01854"/>
    </source>
</evidence>
<dbReference type="EC" id="3.1.3.11" evidence="4"/>
<keyword evidence="2 4" id="KW-0464">Manganese</keyword>
<reference evidence="5 6" key="1">
    <citation type="submission" date="2018-08" db="EMBL/GenBank/DDBJ databases">
        <title>Murine metabolic-syndrome-specific gut microbial biobank.</title>
        <authorList>
            <person name="Liu C."/>
        </authorList>
    </citation>
    <scope>NUCLEOTIDE SEQUENCE [LARGE SCALE GENOMIC DNA]</scope>
    <source>
        <strain evidence="5 6">583</strain>
    </source>
</reference>
<evidence type="ECO:0000313" key="6">
    <source>
        <dbReference type="Proteomes" id="UP000467132"/>
    </source>
</evidence>
<dbReference type="PIRSF" id="PIRSF000906">
    <property type="entry name" value="FBPtase_Bacill"/>
    <property type="match status" value="1"/>
</dbReference>
<dbReference type="RefSeq" id="WP_160198308.1">
    <property type="nucleotide sequence ID" value="NZ_QXXA01000015.1"/>
</dbReference>
<dbReference type="EMBL" id="QXXA01000015">
    <property type="protein sequence ID" value="NBI07804.1"/>
    <property type="molecule type" value="Genomic_DNA"/>
</dbReference>
<proteinExistence type="inferred from homology"/>
<dbReference type="SUPFAM" id="SSF56300">
    <property type="entry name" value="Metallo-dependent phosphatases"/>
    <property type="match status" value="1"/>
</dbReference>
<comment type="cofactor">
    <cofactor evidence="4">
        <name>Mn(2+)</name>
        <dbReference type="ChEBI" id="CHEBI:29035"/>
    </cofactor>
</comment>
<evidence type="ECO:0000256" key="2">
    <source>
        <dbReference type="ARBA" id="ARBA00023211"/>
    </source>
</evidence>
<dbReference type="HAMAP" id="MF_01854">
    <property type="entry name" value="FBPase_class3"/>
    <property type="match status" value="1"/>
</dbReference>
<comment type="catalytic activity">
    <reaction evidence="4">
        <text>beta-D-fructose 1,6-bisphosphate + H2O = beta-D-fructose 6-phosphate + phosphate</text>
        <dbReference type="Rhea" id="RHEA:11064"/>
        <dbReference type="ChEBI" id="CHEBI:15377"/>
        <dbReference type="ChEBI" id="CHEBI:32966"/>
        <dbReference type="ChEBI" id="CHEBI:43474"/>
        <dbReference type="ChEBI" id="CHEBI:57634"/>
        <dbReference type="EC" id="3.1.3.11"/>
    </reaction>
</comment>
<sequence>MKDKDYLKLLAEEYPTISSVSSEIINLNAILNLPKGTEHFLTDIHGEYEAFSYVLRNASGVLKLKIDDLFDDELTNEKKKKLATLLYYPEEKLDLIKKEAVDIDSWYKDTLIRLIKICRVVSSKYTRSRVRKMLPKDFSYIIEELLHEEEERLNKHDYFHNIIHTIIDIDRADEFIIAISNLIQRLAIDRLHIIGDIYDRGPLSHKILDDLILRRSFTDIQWGNHDILWMGAAAGSLACITNVVRIALRYANLATLEEGYGINLLPLATFALDIYKDDECKNFIPKKPIENYYQEKDLELLSKMHKAISIIQFKIEGQIIKNSSNYKMEHRLLLDKIDYNNFSITIEDKNYKLNDKNFPTIDPNNPYILTKQEERILNRIKECFLESDKLQKHIKFLYSNGSMYLKYNSNLLYHSCIPLNDKGKFRKVELGDEKLYGKKLFDKLDFLARMFYFNNDQIDKKLYGEDIMWYLWCNGDSPLFGKDKMTTFERYFIEDKMTHIEKKDPYYKFRDNENVLNNILEEFDLNPYSSHIINGHVPVKASSGESPIKANGKLLVIDGGFSKTYQSKTGLAGYTLIYNSYGIRLASHEPFESKIKAIKEEKDILSTLELLEKMDKRKYIYDTDKGKELEERVEYLKKLLSAYRMGLINENVQ</sequence>
<evidence type="ECO:0000313" key="5">
    <source>
        <dbReference type="EMBL" id="NBI07804.1"/>
    </source>
</evidence>
<dbReference type="InterPro" id="IPR009164">
    <property type="entry name" value="FBPtase_class3"/>
</dbReference>
<dbReference type="Proteomes" id="UP000467132">
    <property type="component" value="Unassembled WGS sequence"/>
</dbReference>
<comment type="pathway">
    <text evidence="4">Carbohydrate biosynthesis; gluconeogenesis.</text>
</comment>